<sequence length="94" mass="10612">MPNKSLIFDAYGTLFDVQGSIGQKFNTYEILNKMLINTGLKEHFKYIVSSDEVQNYKPSMNVYELAELKLAINRDEILFVSSNALDVAAAMIKS</sequence>
<dbReference type="RefSeq" id="WP_169279534.1">
    <property type="nucleotide sequence ID" value="NZ_CP051680.1"/>
</dbReference>
<dbReference type="InterPro" id="IPR036412">
    <property type="entry name" value="HAD-like_sf"/>
</dbReference>
<dbReference type="InterPro" id="IPR041492">
    <property type="entry name" value="HAD_2"/>
</dbReference>
<dbReference type="InterPro" id="IPR023214">
    <property type="entry name" value="HAD_sf"/>
</dbReference>
<proteinExistence type="predicted"/>
<protein>
    <submittedName>
        <fullName evidence="2">HAD hydrolase-like protein</fullName>
    </submittedName>
</protein>
<dbReference type="Proteomes" id="UP000502248">
    <property type="component" value="Chromosome"/>
</dbReference>
<keyword evidence="3" id="KW-1185">Reference proteome</keyword>
<evidence type="ECO:0000313" key="3">
    <source>
        <dbReference type="Proteomes" id="UP000502248"/>
    </source>
</evidence>
<organism evidence="2 3">
    <name type="scientific">Cohnella herbarum</name>
    <dbReference type="NCBI Taxonomy" id="2728023"/>
    <lineage>
        <taxon>Bacteria</taxon>
        <taxon>Bacillati</taxon>
        <taxon>Bacillota</taxon>
        <taxon>Bacilli</taxon>
        <taxon>Bacillales</taxon>
        <taxon>Paenibacillaceae</taxon>
        <taxon>Cohnella</taxon>
    </lineage>
</organism>
<dbReference type="Pfam" id="PF13419">
    <property type="entry name" value="HAD_2"/>
    <property type="match status" value="1"/>
</dbReference>
<dbReference type="KEGG" id="cheb:HH215_08680"/>
<dbReference type="Gene3D" id="3.40.50.1000">
    <property type="entry name" value="HAD superfamily/HAD-like"/>
    <property type="match status" value="1"/>
</dbReference>
<evidence type="ECO:0000256" key="1">
    <source>
        <dbReference type="ARBA" id="ARBA00022801"/>
    </source>
</evidence>
<reference evidence="2 3" key="1">
    <citation type="submission" date="2020-04" db="EMBL/GenBank/DDBJ databases">
        <title>Genome sequencing of novel species.</title>
        <authorList>
            <person name="Heo J."/>
            <person name="Kim S.-J."/>
            <person name="Kim J.-S."/>
            <person name="Hong S.-B."/>
            <person name="Kwon S.-W."/>
        </authorList>
    </citation>
    <scope>NUCLEOTIDE SEQUENCE [LARGE SCALE GENOMIC DNA]</scope>
    <source>
        <strain evidence="2 3">MFER-1</strain>
    </source>
</reference>
<dbReference type="EMBL" id="CP051680">
    <property type="protein sequence ID" value="QJD83237.1"/>
    <property type="molecule type" value="Genomic_DNA"/>
</dbReference>
<dbReference type="AlphaFoldDB" id="A0A7Z2VHL2"/>
<dbReference type="InterPro" id="IPR051540">
    <property type="entry name" value="S-2-haloacid_dehalogenase"/>
</dbReference>
<evidence type="ECO:0000313" key="2">
    <source>
        <dbReference type="EMBL" id="QJD83237.1"/>
    </source>
</evidence>
<dbReference type="GO" id="GO:0016787">
    <property type="term" value="F:hydrolase activity"/>
    <property type="evidence" value="ECO:0007669"/>
    <property type="project" value="UniProtKB-KW"/>
</dbReference>
<keyword evidence="1 2" id="KW-0378">Hydrolase</keyword>
<dbReference type="SUPFAM" id="SSF56784">
    <property type="entry name" value="HAD-like"/>
    <property type="match status" value="1"/>
</dbReference>
<dbReference type="PANTHER" id="PTHR43316">
    <property type="entry name" value="HYDROLASE, HALOACID DELAHOGENASE-RELATED"/>
    <property type="match status" value="1"/>
</dbReference>
<name>A0A7Z2VHL2_9BACL</name>
<gene>
    <name evidence="2" type="ORF">HH215_08680</name>
</gene>
<accession>A0A7Z2VHL2</accession>
<dbReference type="PANTHER" id="PTHR43316:SF3">
    <property type="entry name" value="HALOACID DEHALOGENASE, TYPE II (AFU_ORTHOLOGUE AFUA_2G07750)-RELATED"/>
    <property type="match status" value="1"/>
</dbReference>